<evidence type="ECO:0000313" key="1">
    <source>
        <dbReference type="EMBL" id="QZE14780.1"/>
    </source>
</evidence>
<proteinExistence type="predicted"/>
<accession>A0AC61NNX9</accession>
<sequence length="171" mass="19874">MKKVFLSLVLFLFCSLSLCAQKVAYIDSRYILDNIPAYHSAQEQLNKASRSYQEELEKVHKEIEKMQSDLKTESILMTADMVKRRKDMILTKQKSYETLQKKYFGKDGSIFKKRKSLIKPIQDDIFNALQRIAEEGSFAIIMDKALKGNIIFSDPKYDLSDVVLERLGYKN</sequence>
<protein>
    <submittedName>
        <fullName evidence="1">OmpH family outer membrane protein</fullName>
    </submittedName>
</protein>
<reference evidence="1" key="1">
    <citation type="submission" date="2021-08" db="EMBL/GenBank/DDBJ databases">
        <title>Novel anaerobic bacterium isolated from sea squirt in East Sea, Republic of Korea.</title>
        <authorList>
            <person name="Nguyen T.H."/>
            <person name="Li Z."/>
            <person name="Lee Y.-J."/>
            <person name="Ko J."/>
            <person name="Kim S.-G."/>
        </authorList>
    </citation>
    <scope>NUCLEOTIDE SEQUENCE</scope>
    <source>
        <strain evidence="1">KCTC 25031</strain>
    </source>
</reference>
<dbReference type="EMBL" id="CP081303">
    <property type="protein sequence ID" value="QZE14780.1"/>
    <property type="molecule type" value="Genomic_DNA"/>
</dbReference>
<organism evidence="1 2">
    <name type="scientific">Halosquirtibacter laminarini</name>
    <dbReference type="NCBI Taxonomy" id="3374600"/>
    <lineage>
        <taxon>Bacteria</taxon>
        <taxon>Pseudomonadati</taxon>
        <taxon>Bacteroidota</taxon>
        <taxon>Bacteroidia</taxon>
        <taxon>Marinilabiliales</taxon>
        <taxon>Prolixibacteraceae</taxon>
        <taxon>Halosquirtibacter</taxon>
    </lineage>
</organism>
<keyword evidence="2" id="KW-1185">Reference proteome</keyword>
<name>A0AC61NNX9_9BACT</name>
<dbReference type="Proteomes" id="UP000826212">
    <property type="component" value="Chromosome"/>
</dbReference>
<gene>
    <name evidence="1" type="ORF">K4L44_02660</name>
</gene>
<evidence type="ECO:0000313" key="2">
    <source>
        <dbReference type="Proteomes" id="UP000826212"/>
    </source>
</evidence>